<reference evidence="2 3" key="1">
    <citation type="submission" date="2019-04" db="EMBL/GenBank/DDBJ databases">
        <title>Methylomes of two halophilic Archaea, Haloarcula marismortui and Haloferax mediterranei.</title>
        <authorList>
            <person name="DasSarma S."/>
            <person name="DasSarma P."/>
            <person name="DasSarma S."/>
            <person name="Fomenkov A."/>
            <person name="Vincze T."/>
            <person name="Anton B.P."/>
            <person name="Roberts R.J."/>
        </authorList>
    </citation>
    <scope>NUCLEOTIDE SEQUENCE [LARGE SCALE GENOMIC DNA]</scope>
    <source>
        <strain evidence="3">ATCC 33500 / DSM 1411 / JCM 8866 / NBRC 14739 / NCIMB 2177 / R-4</strain>
    </source>
</reference>
<organism evidence="2 3">
    <name type="scientific">Haloferax mediterranei (strain ATCC 33500 / DSM 1411 / JCM 8866 / NBRC 14739 / NCIMB 2177 / R-4)</name>
    <name type="common">Halobacterium mediterranei</name>
    <dbReference type="NCBI Taxonomy" id="523841"/>
    <lineage>
        <taxon>Archaea</taxon>
        <taxon>Methanobacteriati</taxon>
        <taxon>Methanobacteriota</taxon>
        <taxon>Stenosarchaea group</taxon>
        <taxon>Halobacteria</taxon>
        <taxon>Halobacteriales</taxon>
        <taxon>Haloferacaceae</taxon>
        <taxon>Haloferax</taxon>
    </lineage>
</organism>
<dbReference type="RefSeq" id="WP_049917472.1">
    <property type="nucleotide sequence ID" value="NC_017941.2"/>
</dbReference>
<evidence type="ECO:0000256" key="1">
    <source>
        <dbReference type="SAM" id="MobiDB-lite"/>
    </source>
</evidence>
<evidence type="ECO:0000313" key="2">
    <source>
        <dbReference type="EMBL" id="QCQ74084.1"/>
    </source>
</evidence>
<proteinExistence type="predicted"/>
<evidence type="ECO:0000313" key="3">
    <source>
        <dbReference type="Proteomes" id="UP000299011"/>
    </source>
</evidence>
<feature type="region of interest" description="Disordered" evidence="1">
    <location>
        <begin position="1"/>
        <end position="21"/>
    </location>
</feature>
<dbReference type="AlphaFoldDB" id="A0A4P8P3J8"/>
<accession>A0A4P8P3J8</accession>
<dbReference type="GeneID" id="40155121"/>
<sequence length="290" mass="33089">MRESTPEGLGEGISVSDIHDTENKQTFPKQLLLDKLDAAEFFKDKMAELEPLSSDSDEANEFRYYFDGYIGSIMSIKAFYQSQSVKQFDKWTDSEWKADLHNFLRTSLRNPIHHPNEWIDEPYSGISRRMVVVEGTVCFAVGDLPKSVYEHFTQEVGSFSMSFVSVVDICGVYINLIDRWVKHVEQIETGWFRVPTIGSGKHGDSFRPKYGDLPGISGHSGNRFEDCEPGFVVKFKGTPEAIEEISGKEDAEVLDDDDVVELFNQMEHVTNFNSIEEVNKSFRTASRNYF</sequence>
<name>A0A4P8P3J8_HALMT</name>
<dbReference type="Proteomes" id="UP000299011">
    <property type="component" value="Chromosome"/>
</dbReference>
<protein>
    <submittedName>
        <fullName evidence="2">Uncharacterized protein</fullName>
    </submittedName>
</protein>
<dbReference type="EMBL" id="CP039139">
    <property type="protein sequence ID" value="QCQ74084.1"/>
    <property type="molecule type" value="Genomic_DNA"/>
</dbReference>
<gene>
    <name evidence="2" type="ORF">E6P09_01850</name>
</gene>